<evidence type="ECO:0000256" key="1">
    <source>
        <dbReference type="SAM" id="MobiDB-lite"/>
    </source>
</evidence>
<dbReference type="EMBL" id="CP014859">
    <property type="protein sequence ID" value="AOS64927.1"/>
    <property type="molecule type" value="Genomic_DNA"/>
</dbReference>
<accession>A0AAC9HSN9</accession>
<evidence type="ECO:0000313" key="3">
    <source>
        <dbReference type="Proteomes" id="UP000095210"/>
    </source>
</evidence>
<proteinExistence type="predicted"/>
<keyword evidence="3" id="KW-1185">Reference proteome</keyword>
<reference evidence="3" key="1">
    <citation type="submission" date="2016-03" db="EMBL/GenBank/DDBJ databases">
        <title>Complete genome sequence of the type strain Actinoalloteichus hymeniacidonis DSM 45092.</title>
        <authorList>
            <person name="Schaffert L."/>
            <person name="Albersmeier A."/>
            <person name="Winkler A."/>
            <person name="Kalinowski J."/>
            <person name="Zotchev S."/>
            <person name="Ruckert C."/>
        </authorList>
    </citation>
    <scope>NUCLEOTIDE SEQUENCE [LARGE SCALE GENOMIC DNA]</scope>
    <source>
        <strain evidence="3">HPA177(T) (DSM 45092(T))</strain>
    </source>
</reference>
<dbReference type="Proteomes" id="UP000095210">
    <property type="component" value="Chromosome"/>
</dbReference>
<name>A0AAC9HSN9_9PSEU</name>
<sequence length="240" mass="25564">MSILRQVAARTLAAAQRTEQARQALSVAAVRLDEALDIATRALEGARATSAAQGLALLVRARQTITEEQHRLAQAEGVVLGFHAALALTDGVGGATYTHETQAAAGPRASSEPGAHTRRSQREVTAALGVGAWDGLTAAEHVIDAGRAIGRHPARRKKYAIREVRSVEELDALFDALSSGGERLHDATYAGSSVLLPDGTRIGYRTKSKTTVEPTIDIKLPDQRRLKIHVNTEGWIDDAG</sequence>
<dbReference type="AlphaFoldDB" id="A0AAC9HSN9"/>
<dbReference type="KEGG" id="ahm:TL08_20680"/>
<gene>
    <name evidence="2" type="ORF">TL08_20680</name>
</gene>
<evidence type="ECO:0000313" key="2">
    <source>
        <dbReference type="EMBL" id="AOS64927.1"/>
    </source>
</evidence>
<organism evidence="2 3">
    <name type="scientific">Actinoalloteichus hymeniacidonis</name>
    <dbReference type="NCBI Taxonomy" id="340345"/>
    <lineage>
        <taxon>Bacteria</taxon>
        <taxon>Bacillati</taxon>
        <taxon>Actinomycetota</taxon>
        <taxon>Actinomycetes</taxon>
        <taxon>Pseudonocardiales</taxon>
        <taxon>Pseudonocardiaceae</taxon>
        <taxon>Actinoalloteichus</taxon>
    </lineage>
</organism>
<feature type="region of interest" description="Disordered" evidence="1">
    <location>
        <begin position="101"/>
        <end position="120"/>
    </location>
</feature>
<protein>
    <submittedName>
        <fullName evidence="2">Uncharacterized protein</fullName>
    </submittedName>
</protein>